<evidence type="ECO:0000256" key="2">
    <source>
        <dbReference type="ARBA" id="ARBA00022692"/>
    </source>
</evidence>
<evidence type="ECO:0000259" key="6">
    <source>
        <dbReference type="PROSITE" id="PS50262"/>
    </source>
</evidence>
<evidence type="ECO:0000313" key="7">
    <source>
        <dbReference type="EMBL" id="CAD2151812.1"/>
    </source>
</evidence>
<feature type="transmembrane region" description="Helical" evidence="5">
    <location>
        <begin position="42"/>
        <end position="64"/>
    </location>
</feature>
<evidence type="ECO:0000256" key="4">
    <source>
        <dbReference type="ARBA" id="ARBA00023136"/>
    </source>
</evidence>
<keyword evidence="2 5" id="KW-0812">Transmembrane</keyword>
<dbReference type="InterPro" id="IPR019428">
    <property type="entry name" value="7TM_GPCR_serpentine_rcpt_Str"/>
</dbReference>
<keyword evidence="3 5" id="KW-1133">Transmembrane helix</keyword>
<sequence>MIREIIQINSFLTFIIGIILNTLLIVLVLNKSAPEMKVFSHILLQTAFTDLFMLFINLVTQPIFTFDGDANIVVLNSPFNTNIIPKDILLAIWDNCLLFSIFSQAAQFIYRYLCLNRNSNITSFQYFFSMFGIVLPLNFVLSFLLYITGKPEKSDQLCCNNSALIEILERNGTNIEPILLAQKGNTLIYSFVWLLISIFVLFAYLIMLVSARAMSLHVRLKLKVDTDRFIEINQQLTLNIIAYLLLPLLTLIPIWITCIFTLANLFSQFSSPWILQFLMLLRLPIPWIIFNPIVTILTLRHYRKAFISLIFNTSGSDSVVPLNTFTVGMQRNNTNNNTITR</sequence>
<comment type="caution">
    <text evidence="7">The sequence shown here is derived from an EMBL/GenBank/DDBJ whole genome shotgun (WGS) entry which is preliminary data.</text>
</comment>
<dbReference type="OrthoDB" id="5903647at2759"/>
<gene>
    <name evidence="7" type="ORF">MENT_LOCUS10535</name>
</gene>
<reference evidence="7 8" key="1">
    <citation type="submission" date="2020-08" db="EMBL/GenBank/DDBJ databases">
        <authorList>
            <person name="Koutsovoulos G."/>
            <person name="Danchin GJ E."/>
        </authorList>
    </citation>
    <scope>NUCLEOTIDE SEQUENCE [LARGE SCALE GENOMIC DNA]</scope>
</reference>
<feature type="domain" description="G-protein coupled receptors family 1 profile" evidence="6">
    <location>
        <begin position="20"/>
        <end position="295"/>
    </location>
</feature>
<accession>A0A6V7UAP4</accession>
<comment type="subcellular location">
    <subcellularLocation>
        <location evidence="1">Membrane</location>
    </subcellularLocation>
</comment>
<dbReference type="EMBL" id="CAJEWN010000049">
    <property type="protein sequence ID" value="CAD2151812.1"/>
    <property type="molecule type" value="Genomic_DNA"/>
</dbReference>
<keyword evidence="4 5" id="KW-0472">Membrane</keyword>
<proteinExistence type="predicted"/>
<feature type="transmembrane region" description="Helical" evidence="5">
    <location>
        <begin position="126"/>
        <end position="147"/>
    </location>
</feature>
<dbReference type="GO" id="GO:0016020">
    <property type="term" value="C:membrane"/>
    <property type="evidence" value="ECO:0007669"/>
    <property type="project" value="UniProtKB-SubCell"/>
</dbReference>
<dbReference type="PANTHER" id="PTHR22943">
    <property type="entry name" value="7-TRANSMEMBRANE DOMAIN RECEPTOR C.ELEGANS"/>
    <property type="match status" value="1"/>
</dbReference>
<evidence type="ECO:0000256" key="5">
    <source>
        <dbReference type="SAM" id="Phobius"/>
    </source>
</evidence>
<feature type="transmembrane region" description="Helical" evidence="5">
    <location>
        <begin position="240"/>
        <end position="267"/>
    </location>
</feature>
<protein>
    <recommendedName>
        <fullName evidence="6">G-protein coupled receptors family 1 profile domain-containing protein</fullName>
    </recommendedName>
</protein>
<dbReference type="AlphaFoldDB" id="A0A6V7UAP4"/>
<dbReference type="Pfam" id="PF10326">
    <property type="entry name" value="7TM_GPCR_Str"/>
    <property type="match status" value="1"/>
</dbReference>
<organism evidence="7 8">
    <name type="scientific">Meloidogyne enterolobii</name>
    <name type="common">Root-knot nematode worm</name>
    <name type="synonym">Meloidogyne mayaguensis</name>
    <dbReference type="NCBI Taxonomy" id="390850"/>
    <lineage>
        <taxon>Eukaryota</taxon>
        <taxon>Metazoa</taxon>
        <taxon>Ecdysozoa</taxon>
        <taxon>Nematoda</taxon>
        <taxon>Chromadorea</taxon>
        <taxon>Rhabditida</taxon>
        <taxon>Tylenchina</taxon>
        <taxon>Tylenchomorpha</taxon>
        <taxon>Tylenchoidea</taxon>
        <taxon>Meloidogynidae</taxon>
        <taxon>Meloidogyninae</taxon>
        <taxon>Meloidogyne</taxon>
    </lineage>
</organism>
<feature type="transmembrane region" description="Helical" evidence="5">
    <location>
        <begin position="187"/>
        <end position="211"/>
    </location>
</feature>
<evidence type="ECO:0000256" key="3">
    <source>
        <dbReference type="ARBA" id="ARBA00022989"/>
    </source>
</evidence>
<evidence type="ECO:0000313" key="8">
    <source>
        <dbReference type="Proteomes" id="UP000580250"/>
    </source>
</evidence>
<feature type="transmembrane region" description="Helical" evidence="5">
    <location>
        <begin position="273"/>
        <end position="299"/>
    </location>
</feature>
<dbReference type="Gene3D" id="1.20.1070.10">
    <property type="entry name" value="Rhodopsin 7-helix transmembrane proteins"/>
    <property type="match status" value="1"/>
</dbReference>
<dbReference type="InterPro" id="IPR017452">
    <property type="entry name" value="GPCR_Rhodpsn_7TM"/>
</dbReference>
<name>A0A6V7UAP4_MELEN</name>
<feature type="transmembrane region" description="Helical" evidence="5">
    <location>
        <begin position="88"/>
        <end position="114"/>
    </location>
</feature>
<dbReference type="Proteomes" id="UP000580250">
    <property type="component" value="Unassembled WGS sequence"/>
</dbReference>
<evidence type="ECO:0000256" key="1">
    <source>
        <dbReference type="ARBA" id="ARBA00004370"/>
    </source>
</evidence>
<dbReference type="PANTHER" id="PTHR22943:SF248">
    <property type="entry name" value="SEVEN TM RECEPTOR"/>
    <property type="match status" value="1"/>
</dbReference>
<feature type="transmembrane region" description="Helical" evidence="5">
    <location>
        <begin position="6"/>
        <end position="30"/>
    </location>
</feature>
<dbReference type="SUPFAM" id="SSF81321">
    <property type="entry name" value="Family A G protein-coupled receptor-like"/>
    <property type="match status" value="1"/>
</dbReference>
<dbReference type="PROSITE" id="PS50262">
    <property type="entry name" value="G_PROTEIN_RECEP_F1_2"/>
    <property type="match status" value="1"/>
</dbReference>